<dbReference type="EMBL" id="LT840185">
    <property type="protein sequence ID" value="SMF78581.1"/>
    <property type="molecule type" value="Genomic_DNA"/>
</dbReference>
<protein>
    <submittedName>
        <fullName evidence="2">Uncharacterized protein</fullName>
    </submittedName>
</protein>
<feature type="transmembrane region" description="Helical" evidence="1">
    <location>
        <begin position="12"/>
        <end position="32"/>
    </location>
</feature>
<dbReference type="AlphaFoldDB" id="A0A1X7H2A7"/>
<dbReference type="STRING" id="941907.SAMN06295910_2723"/>
<evidence type="ECO:0000313" key="2">
    <source>
        <dbReference type="EMBL" id="SMF78581.1"/>
    </source>
</evidence>
<keyword evidence="1" id="KW-0472">Membrane</keyword>
<proteinExistence type="predicted"/>
<dbReference type="RefSeq" id="WP_085219244.1">
    <property type="nucleotide sequence ID" value="NZ_LT840185.1"/>
</dbReference>
<dbReference type="Proteomes" id="UP000192934">
    <property type="component" value="Chromosome I"/>
</dbReference>
<feature type="transmembrane region" description="Helical" evidence="1">
    <location>
        <begin position="38"/>
        <end position="57"/>
    </location>
</feature>
<feature type="transmembrane region" description="Helical" evidence="1">
    <location>
        <begin position="85"/>
        <end position="103"/>
    </location>
</feature>
<keyword evidence="1" id="KW-0812">Transmembrane</keyword>
<evidence type="ECO:0000313" key="3">
    <source>
        <dbReference type="Proteomes" id="UP000192934"/>
    </source>
</evidence>
<name>A0A1X7H2A7_9SPHN</name>
<sequence>MRALFGAATPTKVVSYALFGGGAAAAIGSRFIDDGRSWWLGLGLILIGLSMVLDAILPGGSELSDEQQVLVRQVGIPQPAKAHKLLSLILGLPLTAWGVWTMLG</sequence>
<dbReference type="OrthoDB" id="9977009at2"/>
<organism evidence="2 3">
    <name type="scientific">Allosphingosinicella indica</name>
    <dbReference type="NCBI Taxonomy" id="941907"/>
    <lineage>
        <taxon>Bacteria</taxon>
        <taxon>Pseudomonadati</taxon>
        <taxon>Pseudomonadota</taxon>
        <taxon>Alphaproteobacteria</taxon>
        <taxon>Sphingomonadales</taxon>
        <taxon>Sphingomonadaceae</taxon>
        <taxon>Allosphingosinicella</taxon>
    </lineage>
</organism>
<evidence type="ECO:0000256" key="1">
    <source>
        <dbReference type="SAM" id="Phobius"/>
    </source>
</evidence>
<keyword evidence="1" id="KW-1133">Transmembrane helix</keyword>
<reference evidence="3" key="1">
    <citation type="submission" date="2017-04" db="EMBL/GenBank/DDBJ databases">
        <authorList>
            <person name="Varghese N."/>
            <person name="Submissions S."/>
        </authorList>
    </citation>
    <scope>NUCLEOTIDE SEQUENCE [LARGE SCALE GENOMIC DNA]</scope>
    <source>
        <strain evidence="3">Dd16</strain>
    </source>
</reference>
<keyword evidence="3" id="KW-1185">Reference proteome</keyword>
<gene>
    <name evidence="2" type="ORF">SAMN06295910_2723</name>
</gene>
<accession>A0A1X7H2A7</accession>